<proteinExistence type="predicted"/>
<protein>
    <submittedName>
        <fullName evidence="1">Uncharacterized protein</fullName>
    </submittedName>
</protein>
<accession>A0A0F8W4N8</accession>
<dbReference type="EMBL" id="LAZR01067465">
    <property type="protein sequence ID" value="KKK51538.1"/>
    <property type="molecule type" value="Genomic_DNA"/>
</dbReference>
<sequence length="60" mass="6817">MSEPSEYKIAQAKTCMDLMGLDFDEKDGDVFKDLLRMSAESLKKIETALDKTKVKPLSEF</sequence>
<evidence type="ECO:0000313" key="1">
    <source>
        <dbReference type="EMBL" id="KKK51538.1"/>
    </source>
</evidence>
<reference evidence="1" key="1">
    <citation type="journal article" date="2015" name="Nature">
        <title>Complex archaea that bridge the gap between prokaryotes and eukaryotes.</title>
        <authorList>
            <person name="Spang A."/>
            <person name="Saw J.H."/>
            <person name="Jorgensen S.L."/>
            <person name="Zaremba-Niedzwiedzka K."/>
            <person name="Martijn J."/>
            <person name="Lind A.E."/>
            <person name="van Eijk R."/>
            <person name="Schleper C."/>
            <person name="Guy L."/>
            <person name="Ettema T.J."/>
        </authorList>
    </citation>
    <scope>NUCLEOTIDE SEQUENCE</scope>
</reference>
<dbReference type="AlphaFoldDB" id="A0A0F8W4N8"/>
<name>A0A0F8W4N8_9ZZZZ</name>
<comment type="caution">
    <text evidence="1">The sequence shown here is derived from an EMBL/GenBank/DDBJ whole genome shotgun (WGS) entry which is preliminary data.</text>
</comment>
<gene>
    <name evidence="1" type="ORF">LCGC14_3113950</name>
</gene>
<organism evidence="1">
    <name type="scientific">marine sediment metagenome</name>
    <dbReference type="NCBI Taxonomy" id="412755"/>
    <lineage>
        <taxon>unclassified sequences</taxon>
        <taxon>metagenomes</taxon>
        <taxon>ecological metagenomes</taxon>
    </lineage>
</organism>